<comment type="caution">
    <text evidence="1">The sequence shown here is derived from an EMBL/GenBank/DDBJ whole genome shotgun (WGS) entry which is preliminary data.</text>
</comment>
<evidence type="ECO:0000313" key="2">
    <source>
        <dbReference type="Proteomes" id="UP000005824"/>
    </source>
</evidence>
<dbReference type="eggNOG" id="ENOG5033MNX">
    <property type="taxonomic scope" value="Bacteria"/>
</dbReference>
<reference evidence="1 2" key="1">
    <citation type="journal article" date="2011" name="J. Bacteriol.">
        <title>Genome sequence of Chthoniobacter flavus Ellin428, an aerobic heterotrophic soil bacterium.</title>
        <authorList>
            <person name="Kant R."/>
            <person name="van Passel M.W."/>
            <person name="Palva A."/>
            <person name="Lucas S."/>
            <person name="Lapidus A."/>
            <person name="Glavina Del Rio T."/>
            <person name="Dalin E."/>
            <person name="Tice H."/>
            <person name="Bruce D."/>
            <person name="Goodwin L."/>
            <person name="Pitluck S."/>
            <person name="Larimer F.W."/>
            <person name="Land M.L."/>
            <person name="Hauser L."/>
            <person name="Sangwan P."/>
            <person name="de Vos W.M."/>
            <person name="Janssen P.H."/>
            <person name="Smidt H."/>
        </authorList>
    </citation>
    <scope>NUCLEOTIDE SEQUENCE [LARGE SCALE GENOMIC DNA]</scope>
    <source>
        <strain evidence="1 2">Ellin428</strain>
    </source>
</reference>
<dbReference type="AlphaFoldDB" id="B4CUS3"/>
<protein>
    <submittedName>
        <fullName evidence="1">Uncharacterized protein</fullName>
    </submittedName>
</protein>
<evidence type="ECO:0000313" key="1">
    <source>
        <dbReference type="EMBL" id="EDY22311.1"/>
    </source>
</evidence>
<dbReference type="InParanoid" id="B4CUS3"/>
<name>B4CUS3_9BACT</name>
<proteinExistence type="predicted"/>
<dbReference type="RefSeq" id="WP_006977763.1">
    <property type="nucleotide sequence ID" value="NZ_ABVL01000001.1"/>
</dbReference>
<gene>
    <name evidence="1" type="ORF">CfE428DRAFT_0436</name>
</gene>
<keyword evidence="2" id="KW-1185">Reference proteome</keyword>
<dbReference type="STRING" id="497964.CfE428DRAFT_0436"/>
<accession>B4CUS3</accession>
<sequence>MPGEIIPIELRRFISAHFRSVEQLEILLLLHGKHDAPWSIQAVYDVILSSKPSVERWLEDFVRLGFLQKTSETPPRYLFAASGETASLIASLDQLYKSKPVRIIEAIFQRDRDPAQSFADAFKIKKQP</sequence>
<dbReference type="EMBL" id="ABVL01000001">
    <property type="protein sequence ID" value="EDY22311.1"/>
    <property type="molecule type" value="Genomic_DNA"/>
</dbReference>
<organism evidence="1 2">
    <name type="scientific">Chthoniobacter flavus Ellin428</name>
    <dbReference type="NCBI Taxonomy" id="497964"/>
    <lineage>
        <taxon>Bacteria</taxon>
        <taxon>Pseudomonadati</taxon>
        <taxon>Verrucomicrobiota</taxon>
        <taxon>Spartobacteria</taxon>
        <taxon>Chthoniobacterales</taxon>
        <taxon>Chthoniobacteraceae</taxon>
        <taxon>Chthoniobacter</taxon>
    </lineage>
</organism>
<dbReference type="Proteomes" id="UP000005824">
    <property type="component" value="Unassembled WGS sequence"/>
</dbReference>